<sequence length="518" mass="58089">MSLLKVLFHLQLLSPVKLFFFIRAARRNGINLMLLFSLIGKEDRVKIALSDSREMLTYLQLQERCENLAGHLKTRCRIEAGQKVAFFCRNHASLVQALFAASRLGAKLFLLNSSMSKSQFNRMVEEQDFGFLIYDEEFSGLIEASNYRHEKLLSYHEIKPAVSSLARQKRIEEEVLKPVSGSQIILLTGGTTGKPKQVVHQPSIFTFLQPFCALLDRLKLANYHTGFIATPVYHGYGIAILLALFALGKKVVIQDRFEVAAACRLIREHQVEVATVVPLMVHKLLQHNAADLHSLKCIASGGAKLNPILVGEVKQRLGNVLYNLYGTSEAGLNIIATPEDLAYNPDTLGRLLHGGKLKVMADKEEVGHGVAGKFVFQNNWSMKNRESRWVETGDIGYRDNRGYCFYCGRTDDVIVCAGNNIHPLEVEAAAAAHPLIDDIAVIGIEDNYRGQRLKAFVQCSPGCTLDEKELMGWLRTQLADFQVPREIVFVDELPYTAVGKLDRKKLQSGELHLLERRL</sequence>
<organism evidence="5 6">
    <name type="scientific">Planococcus glaciei</name>
    <dbReference type="NCBI Taxonomy" id="459472"/>
    <lineage>
        <taxon>Bacteria</taxon>
        <taxon>Bacillati</taxon>
        <taxon>Bacillota</taxon>
        <taxon>Bacilli</taxon>
        <taxon>Bacillales</taxon>
        <taxon>Caryophanaceae</taxon>
        <taxon>Planococcus</taxon>
    </lineage>
</organism>
<comment type="similarity">
    <text evidence="1">Belongs to the ATP-dependent AMP-binding enzyme family.</text>
</comment>
<dbReference type="AlphaFoldDB" id="A0A7H8QFK6"/>
<evidence type="ECO:0000259" key="3">
    <source>
        <dbReference type="Pfam" id="PF00501"/>
    </source>
</evidence>
<evidence type="ECO:0000313" key="6">
    <source>
        <dbReference type="Proteomes" id="UP000509222"/>
    </source>
</evidence>
<dbReference type="PROSITE" id="PS00455">
    <property type="entry name" value="AMP_BINDING"/>
    <property type="match status" value="1"/>
</dbReference>
<proteinExistence type="inferred from homology"/>
<dbReference type="Pfam" id="PF13193">
    <property type="entry name" value="AMP-binding_C"/>
    <property type="match status" value="1"/>
</dbReference>
<reference evidence="6" key="2">
    <citation type="submission" date="2020-06" db="EMBL/GenBank/DDBJ databases">
        <title>Isolation of Planomicrobium glaciei.</title>
        <authorList>
            <person name="Malisova L."/>
            <person name="Safrankova R."/>
            <person name="Jakubu V."/>
            <person name="Spanelova P."/>
        </authorList>
    </citation>
    <scope>NUCLEOTIDE SEQUENCE [LARGE SCALE GENOMIC DNA]</scope>
    <source>
        <strain evidence="6">NRL-ATB46093</strain>
    </source>
</reference>
<feature type="domain" description="AMP-binding enzyme C-terminal" evidence="4">
    <location>
        <begin position="425"/>
        <end position="500"/>
    </location>
</feature>
<keyword evidence="6" id="KW-1185">Reference proteome</keyword>
<feature type="domain" description="AMP-dependent synthetase/ligase" evidence="3">
    <location>
        <begin position="46"/>
        <end position="383"/>
    </location>
</feature>
<evidence type="ECO:0000256" key="2">
    <source>
        <dbReference type="ARBA" id="ARBA00022598"/>
    </source>
</evidence>
<name>A0A7H8QFK6_9BACL</name>
<accession>A0A7H8QFK6</accession>
<dbReference type="Gene3D" id="3.40.50.12780">
    <property type="entry name" value="N-terminal domain of ligase-like"/>
    <property type="match status" value="1"/>
</dbReference>
<dbReference type="SUPFAM" id="SSF56801">
    <property type="entry name" value="Acetyl-CoA synthetase-like"/>
    <property type="match status" value="1"/>
</dbReference>
<dbReference type="GO" id="GO:0006631">
    <property type="term" value="P:fatty acid metabolic process"/>
    <property type="evidence" value="ECO:0007669"/>
    <property type="project" value="TreeGrafter"/>
</dbReference>
<dbReference type="InterPro" id="IPR042099">
    <property type="entry name" value="ANL_N_sf"/>
</dbReference>
<dbReference type="EMBL" id="CP051177">
    <property type="protein sequence ID" value="QKX52737.1"/>
    <property type="molecule type" value="Genomic_DNA"/>
</dbReference>
<dbReference type="GO" id="GO:0031956">
    <property type="term" value="F:medium-chain fatty acid-CoA ligase activity"/>
    <property type="evidence" value="ECO:0007669"/>
    <property type="project" value="TreeGrafter"/>
</dbReference>
<dbReference type="Proteomes" id="UP000509222">
    <property type="component" value="Chromosome"/>
</dbReference>
<dbReference type="PANTHER" id="PTHR43201">
    <property type="entry name" value="ACYL-COA SYNTHETASE"/>
    <property type="match status" value="1"/>
</dbReference>
<keyword evidence="2" id="KW-0436">Ligase</keyword>
<evidence type="ECO:0000256" key="1">
    <source>
        <dbReference type="ARBA" id="ARBA00006432"/>
    </source>
</evidence>
<evidence type="ECO:0000259" key="4">
    <source>
        <dbReference type="Pfam" id="PF13193"/>
    </source>
</evidence>
<dbReference type="InterPro" id="IPR020845">
    <property type="entry name" value="AMP-binding_CS"/>
</dbReference>
<dbReference type="InterPro" id="IPR025110">
    <property type="entry name" value="AMP-bd_C"/>
</dbReference>
<dbReference type="InterPro" id="IPR045851">
    <property type="entry name" value="AMP-bd_C_sf"/>
</dbReference>
<dbReference type="CDD" id="cd04433">
    <property type="entry name" value="AFD_class_I"/>
    <property type="match status" value="1"/>
</dbReference>
<dbReference type="Pfam" id="PF00501">
    <property type="entry name" value="AMP-binding"/>
    <property type="match status" value="1"/>
</dbReference>
<gene>
    <name evidence="5" type="ORF">HF394_16305</name>
</gene>
<protein>
    <submittedName>
        <fullName evidence="5">AMP-binding protein</fullName>
    </submittedName>
</protein>
<dbReference type="PANTHER" id="PTHR43201:SF5">
    <property type="entry name" value="MEDIUM-CHAIN ACYL-COA LIGASE ACSF2, MITOCHONDRIAL"/>
    <property type="match status" value="1"/>
</dbReference>
<evidence type="ECO:0000313" key="5">
    <source>
        <dbReference type="EMBL" id="QKX52737.1"/>
    </source>
</evidence>
<reference evidence="5 6" key="1">
    <citation type="submission" date="2020-04" db="EMBL/GenBank/DDBJ databases">
        <authorList>
            <person name="Pajer P."/>
            <person name="Broz P."/>
        </authorList>
    </citation>
    <scope>NUCLEOTIDE SEQUENCE [LARGE SCALE GENOMIC DNA]</scope>
    <source>
        <strain evidence="6">NRL-ATB46093</strain>
    </source>
</reference>
<dbReference type="Gene3D" id="3.30.300.30">
    <property type="match status" value="1"/>
</dbReference>
<dbReference type="InterPro" id="IPR000873">
    <property type="entry name" value="AMP-dep_synth/lig_dom"/>
</dbReference>